<sequence>MNDTQVVGACPLDCADACSWQVTVRDGEAVALRGTPDHPYTRGTLCVKVNQFLEHTRAPDRLLHPLRRVGRKGEGRFERIDWDSALDEIARRLTQTIDRHGGEAIWPYQGTGTLGFLQGLQGRAGSRLWNVLGASRHDMTICSIAGLVGLRYTLGVSTGIDPESLEYSRLILLWGSNPLTSRHHLWKVIQRARKNGAHVVVIDPVRSRSAAQADEHIAPLPGSDAALVLGLLHVVLQEGAEDREFLAARTVGWEEFRQRVLAFDPVRTARETGVTEEEIVRLGRRIARSRPTAVGVSQGIQRHAGGGAALRTLACLPAVTGDWQRPGGGLLYSTDGYFGANREALYRDDLLRAPVRTLSMTRLAEGLLEVDDPPVEALVVYGANPLASSPDQNRIRRGLARDDLFTVVMDHFQTDTADYADILLPATMQTEHLDVHDGYGHLYVNWNEPAVAPPGECLSTTETFRRLARAMGLTEPALYAGDEELASELLDSSHPSLAGVTVDTLRAKGWARLAYPDGFVPFANGFPTPSGKLEFVSETARADGHDAVAGYVPASEADDAERARSLPLVLLSVANHFFLNTVFGNKPELRRRAGPPRVVLHPKDAAAHGIADGDRVRISNERGAFEALARIDDVVRPGVAMTTKGHWLKFTGGSGPNATVDERDADMGGGAVFHDNRVRITPLARCEDDSSEDGG</sequence>
<dbReference type="Proteomes" id="UP000286746">
    <property type="component" value="Unassembled WGS sequence"/>
</dbReference>
<dbReference type="Gene3D" id="3.40.228.10">
    <property type="entry name" value="Dimethylsulfoxide Reductase, domain 2"/>
    <property type="match status" value="1"/>
</dbReference>
<dbReference type="RefSeq" id="WP_125058326.1">
    <property type="nucleotide sequence ID" value="NZ_BHZD01000001.1"/>
</dbReference>
<dbReference type="PROSITE" id="PS51669">
    <property type="entry name" value="4FE4S_MOW_BIS_MGD"/>
    <property type="match status" value="1"/>
</dbReference>
<dbReference type="Pfam" id="PF00384">
    <property type="entry name" value="Molybdopterin"/>
    <property type="match status" value="1"/>
</dbReference>
<dbReference type="InterPro" id="IPR006656">
    <property type="entry name" value="Mopterin_OxRdtase"/>
</dbReference>
<dbReference type="Gene3D" id="3.30.2070.10">
    <property type="entry name" value="Formate dehydrogenase/DMSO reductase"/>
    <property type="match status" value="1"/>
</dbReference>
<dbReference type="Gene3D" id="2.20.25.90">
    <property type="entry name" value="ADC-like domains"/>
    <property type="match status" value="1"/>
</dbReference>
<name>A0A401WGH1_STREY</name>
<evidence type="ECO:0000256" key="2">
    <source>
        <dbReference type="ARBA" id="ARBA00022723"/>
    </source>
</evidence>
<dbReference type="PANTHER" id="PTHR43742">
    <property type="entry name" value="TRIMETHYLAMINE-N-OXIDE REDUCTASE"/>
    <property type="match status" value="1"/>
</dbReference>
<keyword evidence="3" id="KW-0408">Iron</keyword>
<dbReference type="Gene3D" id="3.40.50.740">
    <property type="match status" value="1"/>
</dbReference>
<keyword evidence="2" id="KW-0479">Metal-binding</keyword>
<dbReference type="GO" id="GO:0016491">
    <property type="term" value="F:oxidoreductase activity"/>
    <property type="evidence" value="ECO:0007669"/>
    <property type="project" value="InterPro"/>
</dbReference>
<comment type="similarity">
    <text evidence="1">Belongs to the prokaryotic molybdopterin-containing oxidoreductase family.</text>
</comment>
<feature type="domain" description="4Fe-4S Mo/W bis-MGD-type" evidence="5">
    <location>
        <begin position="3"/>
        <end position="60"/>
    </location>
</feature>
<dbReference type="GO" id="GO:0051536">
    <property type="term" value="F:iron-sulfur cluster binding"/>
    <property type="evidence" value="ECO:0007669"/>
    <property type="project" value="UniProtKB-KW"/>
</dbReference>
<proteinExistence type="inferred from homology"/>
<comment type="caution">
    <text evidence="6">The sequence shown here is derived from an EMBL/GenBank/DDBJ whole genome shotgun (WGS) entry which is preliminary data.</text>
</comment>
<evidence type="ECO:0000256" key="3">
    <source>
        <dbReference type="ARBA" id="ARBA00023004"/>
    </source>
</evidence>
<gene>
    <name evidence="6" type="ORF">GKJPGBOP_08205</name>
</gene>
<dbReference type="CDD" id="cd02766">
    <property type="entry name" value="MopB_3"/>
    <property type="match status" value="1"/>
</dbReference>
<dbReference type="SMART" id="SM00926">
    <property type="entry name" value="Molybdop_Fe4S4"/>
    <property type="match status" value="1"/>
</dbReference>
<organism evidence="6 7">
    <name type="scientific">Streptomyces paromomycinus</name>
    <name type="common">Streptomyces rimosus subsp. paromomycinus</name>
    <dbReference type="NCBI Taxonomy" id="92743"/>
    <lineage>
        <taxon>Bacteria</taxon>
        <taxon>Bacillati</taxon>
        <taxon>Actinomycetota</taxon>
        <taxon>Actinomycetes</taxon>
        <taxon>Kitasatosporales</taxon>
        <taxon>Streptomycetaceae</taxon>
        <taxon>Streptomyces</taxon>
    </lineage>
</organism>
<keyword evidence="4" id="KW-0411">Iron-sulfur</keyword>
<evidence type="ECO:0000313" key="6">
    <source>
        <dbReference type="EMBL" id="GCD48407.1"/>
    </source>
</evidence>
<evidence type="ECO:0000313" key="7">
    <source>
        <dbReference type="Proteomes" id="UP000286746"/>
    </source>
</evidence>
<dbReference type="GO" id="GO:0043546">
    <property type="term" value="F:molybdopterin cofactor binding"/>
    <property type="evidence" value="ECO:0007669"/>
    <property type="project" value="InterPro"/>
</dbReference>
<dbReference type="Pfam" id="PF01568">
    <property type="entry name" value="Molydop_binding"/>
    <property type="match status" value="1"/>
</dbReference>
<evidence type="ECO:0000256" key="4">
    <source>
        <dbReference type="ARBA" id="ARBA00023014"/>
    </source>
</evidence>
<dbReference type="SUPFAM" id="SSF53706">
    <property type="entry name" value="Formate dehydrogenase/DMSO reductase, domains 1-3"/>
    <property type="match status" value="1"/>
</dbReference>
<dbReference type="InterPro" id="IPR009010">
    <property type="entry name" value="Asp_de-COase-like_dom_sf"/>
</dbReference>
<protein>
    <submittedName>
        <fullName evidence="6">Molybdopterin oxidoreductase</fullName>
    </submittedName>
</protein>
<dbReference type="Pfam" id="PF04879">
    <property type="entry name" value="Molybdop_Fe4S4"/>
    <property type="match status" value="1"/>
</dbReference>
<dbReference type="PANTHER" id="PTHR43742:SF6">
    <property type="entry name" value="OXIDOREDUCTASE YYAE-RELATED"/>
    <property type="match status" value="1"/>
</dbReference>
<dbReference type="EMBL" id="BHZD01000001">
    <property type="protein sequence ID" value="GCD48407.1"/>
    <property type="molecule type" value="Genomic_DNA"/>
</dbReference>
<reference evidence="6 7" key="1">
    <citation type="submission" date="2018-11" db="EMBL/GenBank/DDBJ databases">
        <title>Whole genome sequence of Streptomyces paromomycinus NBRC 15454(T).</title>
        <authorList>
            <person name="Komaki H."/>
            <person name="Tamura T."/>
        </authorList>
    </citation>
    <scope>NUCLEOTIDE SEQUENCE [LARGE SCALE GENOMIC DNA]</scope>
    <source>
        <strain evidence="6 7">NBRC 15454</strain>
    </source>
</reference>
<dbReference type="SUPFAM" id="SSF50692">
    <property type="entry name" value="ADC-like"/>
    <property type="match status" value="1"/>
</dbReference>
<dbReference type="InterPro" id="IPR050612">
    <property type="entry name" value="Prok_Mopterin_Oxidored"/>
</dbReference>
<dbReference type="InterPro" id="IPR006657">
    <property type="entry name" value="MoPterin_dinucl-bd_dom"/>
</dbReference>
<dbReference type="AlphaFoldDB" id="A0A401WGH1"/>
<dbReference type="Gene3D" id="2.40.40.20">
    <property type="match status" value="1"/>
</dbReference>
<dbReference type="GO" id="GO:0046872">
    <property type="term" value="F:metal ion binding"/>
    <property type="evidence" value="ECO:0007669"/>
    <property type="project" value="UniProtKB-KW"/>
</dbReference>
<accession>A0A401WGH1</accession>
<dbReference type="InterPro" id="IPR006963">
    <property type="entry name" value="Mopterin_OxRdtase_4Fe-4S_dom"/>
</dbReference>
<evidence type="ECO:0000256" key="1">
    <source>
        <dbReference type="ARBA" id="ARBA00010312"/>
    </source>
</evidence>
<evidence type="ECO:0000259" key="5">
    <source>
        <dbReference type="PROSITE" id="PS51669"/>
    </source>
</evidence>
<keyword evidence="7" id="KW-1185">Reference proteome</keyword>